<dbReference type="EMBL" id="JACHIN010000017">
    <property type="protein sequence ID" value="MBB5083428.1"/>
    <property type="molecule type" value="Genomic_DNA"/>
</dbReference>
<reference evidence="8 9" key="1">
    <citation type="submission" date="2020-08" db="EMBL/GenBank/DDBJ databases">
        <title>Genomic Encyclopedia of Type Strains, Phase IV (KMG-IV): sequencing the most valuable type-strain genomes for metagenomic binning, comparative biology and taxonomic classification.</title>
        <authorList>
            <person name="Goeker M."/>
        </authorList>
    </citation>
    <scope>NUCLEOTIDE SEQUENCE [LARGE SCALE GENOMIC DNA]</scope>
    <source>
        <strain evidence="8 9">DSM 45385</strain>
    </source>
</reference>
<keyword evidence="9" id="KW-1185">Reference proteome</keyword>
<dbReference type="AlphaFoldDB" id="A0A7W8AC72"/>
<keyword evidence="5" id="KW-0722">Serine protease inhibitor</keyword>
<name>A0A7W8AC72_9ACTN</name>
<evidence type="ECO:0000256" key="1">
    <source>
        <dbReference type="ARBA" id="ARBA00004613"/>
    </source>
</evidence>
<dbReference type="InterPro" id="IPR023549">
    <property type="entry name" value="Subtilisin_inhibitor"/>
</dbReference>
<organism evidence="8 9">
    <name type="scientific">Nonomuraea endophytica</name>
    <dbReference type="NCBI Taxonomy" id="714136"/>
    <lineage>
        <taxon>Bacteria</taxon>
        <taxon>Bacillati</taxon>
        <taxon>Actinomycetota</taxon>
        <taxon>Actinomycetes</taxon>
        <taxon>Streptosporangiales</taxon>
        <taxon>Streptosporangiaceae</taxon>
        <taxon>Nonomuraea</taxon>
    </lineage>
</organism>
<accession>A0A7W8AC72</accession>
<keyword evidence="4" id="KW-0646">Protease inhibitor</keyword>
<evidence type="ECO:0000256" key="4">
    <source>
        <dbReference type="ARBA" id="ARBA00022690"/>
    </source>
</evidence>
<dbReference type="Proteomes" id="UP000568380">
    <property type="component" value="Unassembled WGS sequence"/>
</dbReference>
<dbReference type="Pfam" id="PF00720">
    <property type="entry name" value="SSI"/>
    <property type="match status" value="1"/>
</dbReference>
<evidence type="ECO:0000256" key="5">
    <source>
        <dbReference type="ARBA" id="ARBA00022900"/>
    </source>
</evidence>
<gene>
    <name evidence="8" type="ORF">HNR40_008932</name>
</gene>
<keyword evidence="3" id="KW-0964">Secreted</keyword>
<comment type="similarity">
    <text evidence="2">Belongs to the protease inhibitor I16 (SSI) family.</text>
</comment>
<protein>
    <recommendedName>
        <fullName evidence="7">Subtilisin inhibitor domain-containing protein</fullName>
    </recommendedName>
</protein>
<evidence type="ECO:0000256" key="2">
    <source>
        <dbReference type="ARBA" id="ARBA00010472"/>
    </source>
</evidence>
<evidence type="ECO:0000313" key="9">
    <source>
        <dbReference type="Proteomes" id="UP000568380"/>
    </source>
</evidence>
<dbReference type="InterPro" id="IPR036819">
    <property type="entry name" value="Subtilisin_inhibitor-like_sf"/>
</dbReference>
<dbReference type="GO" id="GO:0005576">
    <property type="term" value="C:extracellular region"/>
    <property type="evidence" value="ECO:0007669"/>
    <property type="project" value="UniProtKB-SubCell"/>
</dbReference>
<proteinExistence type="inferred from homology"/>
<evidence type="ECO:0000256" key="6">
    <source>
        <dbReference type="ARBA" id="ARBA00023157"/>
    </source>
</evidence>
<dbReference type="RefSeq" id="WP_184972515.1">
    <property type="nucleotide sequence ID" value="NZ_JACHIN010000017.1"/>
</dbReference>
<evidence type="ECO:0000313" key="8">
    <source>
        <dbReference type="EMBL" id="MBB5083428.1"/>
    </source>
</evidence>
<dbReference type="Gene3D" id="3.30.350.10">
    <property type="entry name" value="Subtilisin inhibitor-like"/>
    <property type="match status" value="1"/>
</dbReference>
<evidence type="ECO:0000259" key="7">
    <source>
        <dbReference type="Pfam" id="PF00720"/>
    </source>
</evidence>
<sequence>MLTHGARHVLLVCDGNPSVHPRATEACAALTAAAGNPARMPVAQVLCTEEYSPVKVTATGVWGERLINYTAVYGNRCRMGAATGPLFAF</sequence>
<dbReference type="SUPFAM" id="SSF55399">
    <property type="entry name" value="Subtilisin inhibitor"/>
    <property type="match status" value="1"/>
</dbReference>
<keyword evidence="6" id="KW-1015">Disulfide bond</keyword>
<comment type="caution">
    <text evidence="8">The sequence shown here is derived from an EMBL/GenBank/DDBJ whole genome shotgun (WGS) entry which is preliminary data.</text>
</comment>
<feature type="domain" description="Subtilisin inhibitor" evidence="7">
    <location>
        <begin position="6"/>
        <end position="75"/>
    </location>
</feature>
<dbReference type="GO" id="GO:0004867">
    <property type="term" value="F:serine-type endopeptidase inhibitor activity"/>
    <property type="evidence" value="ECO:0007669"/>
    <property type="project" value="UniProtKB-KW"/>
</dbReference>
<evidence type="ECO:0000256" key="3">
    <source>
        <dbReference type="ARBA" id="ARBA00022525"/>
    </source>
</evidence>
<comment type="subcellular location">
    <subcellularLocation>
        <location evidence="1">Secreted</location>
    </subcellularLocation>
</comment>